<accession>A0AAX2GVP7</accession>
<dbReference type="KEGG" id="chg:AXF12_05880"/>
<evidence type="ECO:0000313" key="3">
    <source>
        <dbReference type="Proteomes" id="UP000065822"/>
    </source>
</evidence>
<dbReference type="Proteomes" id="UP000215539">
    <property type="component" value="Chromosome 1"/>
</dbReference>
<keyword evidence="3" id="KW-1185">Reference proteome</keyword>
<evidence type="ECO:0000313" key="2">
    <source>
        <dbReference type="EMBL" id="SNV05106.1"/>
    </source>
</evidence>
<dbReference type="AlphaFoldDB" id="A0AAX2GVP7"/>
<dbReference type="EMBL" id="CP014227">
    <property type="protein sequence ID" value="AMD85089.1"/>
    <property type="molecule type" value="Genomic_DNA"/>
</dbReference>
<dbReference type="RefSeq" id="WP_066429161.1">
    <property type="nucleotide sequence ID" value="NZ_CP014227.1"/>
</dbReference>
<name>A0AAX2GVP7_9FLAO</name>
<gene>
    <name evidence="1" type="ORF">AXF12_05880</name>
    <name evidence="2" type="ORF">SAMEA44541418_00542</name>
</gene>
<organism evidence="2 4">
    <name type="scientific">Capnocytophaga haemolytica</name>
    <dbReference type="NCBI Taxonomy" id="45243"/>
    <lineage>
        <taxon>Bacteria</taxon>
        <taxon>Pseudomonadati</taxon>
        <taxon>Bacteroidota</taxon>
        <taxon>Flavobacteriia</taxon>
        <taxon>Flavobacteriales</taxon>
        <taxon>Flavobacteriaceae</taxon>
        <taxon>Capnocytophaga</taxon>
    </lineage>
</organism>
<reference evidence="2 4" key="2">
    <citation type="submission" date="2017-06" db="EMBL/GenBank/DDBJ databases">
        <authorList>
            <consortium name="Pathogen Informatics"/>
        </authorList>
    </citation>
    <scope>NUCLEOTIDE SEQUENCE [LARGE SCALE GENOMIC DNA]</scope>
    <source>
        <strain evidence="2 4">NCTC12947</strain>
    </source>
</reference>
<dbReference type="Proteomes" id="UP000065822">
    <property type="component" value="Chromosome"/>
</dbReference>
<protein>
    <submittedName>
        <fullName evidence="2">Uncharacterized protein</fullName>
    </submittedName>
</protein>
<proteinExistence type="predicted"/>
<evidence type="ECO:0000313" key="4">
    <source>
        <dbReference type="Proteomes" id="UP000215539"/>
    </source>
</evidence>
<evidence type="ECO:0000313" key="1">
    <source>
        <dbReference type="EMBL" id="AMD85089.1"/>
    </source>
</evidence>
<reference evidence="1 3" key="1">
    <citation type="submission" date="2016-02" db="EMBL/GenBank/DDBJ databases">
        <authorList>
            <person name="Holder M.E."/>
            <person name="Ajami N.J."/>
            <person name="Petrosino J.F."/>
        </authorList>
    </citation>
    <scope>NUCLEOTIDE SEQUENCE [LARGE SCALE GENOMIC DNA]</scope>
    <source>
        <strain evidence="1 3">CCUG 32990</strain>
    </source>
</reference>
<sequence length="141" mass="16080">MKVVINNEVKISEATELIVTVKEKYCTYAVVNGVEYIDKRAEMTCADYPPFQKFIIDLKTGVITNWKKGVTAEIFYKVVDTACYTLLSGRKLAAYKEGYVPEFLAISHEGWGDYIAIDVDANGQIKDWQITAEQLEKYFNE</sequence>
<dbReference type="EMBL" id="LT906449">
    <property type="protein sequence ID" value="SNV05106.1"/>
    <property type="molecule type" value="Genomic_DNA"/>
</dbReference>